<evidence type="ECO:0000259" key="2">
    <source>
        <dbReference type="Pfam" id="PF13968"/>
    </source>
</evidence>
<gene>
    <name evidence="3" type="ORF">EUGRSUZ_D00383</name>
</gene>
<reference evidence="3" key="1">
    <citation type="submission" date="2013-07" db="EMBL/GenBank/DDBJ databases">
        <title>The genome of Eucalyptus grandis.</title>
        <authorList>
            <person name="Schmutz J."/>
            <person name="Hayes R."/>
            <person name="Myburg A."/>
            <person name="Tuskan G."/>
            <person name="Grattapaglia D."/>
            <person name="Rokhsar D.S."/>
        </authorList>
    </citation>
    <scope>NUCLEOTIDE SEQUENCE</scope>
    <source>
        <tissue evidence="3">Leaf extractions</tissue>
    </source>
</reference>
<feature type="domain" description="DUF4220" evidence="2">
    <location>
        <begin position="42"/>
        <end position="287"/>
    </location>
</feature>
<dbReference type="Pfam" id="PF13968">
    <property type="entry name" value="DUF4220"/>
    <property type="match status" value="1"/>
</dbReference>
<keyword evidence="1" id="KW-1133">Transmembrane helix</keyword>
<organism evidence="3">
    <name type="scientific">Eucalyptus grandis</name>
    <name type="common">Flooded gum</name>
    <dbReference type="NCBI Taxonomy" id="71139"/>
    <lineage>
        <taxon>Eukaryota</taxon>
        <taxon>Viridiplantae</taxon>
        <taxon>Streptophyta</taxon>
        <taxon>Embryophyta</taxon>
        <taxon>Tracheophyta</taxon>
        <taxon>Spermatophyta</taxon>
        <taxon>Magnoliopsida</taxon>
        <taxon>eudicotyledons</taxon>
        <taxon>Gunneridae</taxon>
        <taxon>Pentapetalae</taxon>
        <taxon>rosids</taxon>
        <taxon>malvids</taxon>
        <taxon>Myrtales</taxon>
        <taxon>Myrtaceae</taxon>
        <taxon>Myrtoideae</taxon>
        <taxon>Eucalypteae</taxon>
        <taxon>Eucalyptus</taxon>
    </lineage>
</organism>
<accession>A0A059CCD5</accession>
<feature type="transmembrane region" description="Helical" evidence="1">
    <location>
        <begin position="35"/>
        <end position="58"/>
    </location>
</feature>
<evidence type="ECO:0000313" key="3">
    <source>
        <dbReference type="EMBL" id="KCW76017.1"/>
    </source>
</evidence>
<dbReference type="InterPro" id="IPR025315">
    <property type="entry name" value="DUF4220"/>
</dbReference>
<dbReference type="Pfam" id="PF04578">
    <property type="entry name" value="DUF594"/>
    <property type="match status" value="1"/>
</dbReference>
<dbReference type="PANTHER" id="PTHR31325">
    <property type="entry name" value="OS01G0798800 PROTEIN-RELATED"/>
    <property type="match status" value="1"/>
</dbReference>
<dbReference type="OMA" id="FIITSNC"/>
<feature type="transmembrane region" description="Helical" evidence="1">
    <location>
        <begin position="110"/>
        <end position="136"/>
    </location>
</feature>
<dbReference type="AlphaFoldDB" id="A0A059CCD5"/>
<protein>
    <recommendedName>
        <fullName evidence="2">DUF4220 domain-containing protein</fullName>
    </recommendedName>
</protein>
<feature type="transmembrane region" description="Helical" evidence="1">
    <location>
        <begin position="70"/>
        <end position="90"/>
    </location>
</feature>
<dbReference type="InterPro" id="IPR007658">
    <property type="entry name" value="DUF594"/>
</dbReference>
<dbReference type="InParanoid" id="A0A059CCD5"/>
<dbReference type="Gramene" id="KCW76017">
    <property type="protein sequence ID" value="KCW76017"/>
    <property type="gene ID" value="EUGRSUZ_D00383"/>
</dbReference>
<name>A0A059CCD5_EUCGR</name>
<sequence>MIRLERIEALLAITAAILVFLGVFGSFRRRCVNRAFTLVAFAAYYLSPAIIAYTLGLIQSAPFCSSHFPIWTAYLVVVLGSADSYTAHSIEDIEQWKSFNVDSAAKCFMTNWMIASYATPSVPIFCTGFLFIILFVKADERARALMSASKSVMRKKYKSIADYMSTEHDLSGDCDPTEMRGYKYIVRGAEETKRITVDEVWCCPERLLKEADLDGRLKDLCLSFSLFKFICLRYAGYSLPQKAHEKLWRLIQHMLSEQNGYKRVFRVIEVELTFLFDLFYTKYSVNLNPRRSVLLPDHPCRTESIFDQAVSEASNLFGGSSVSMGNRIEKLEKNIDDKTIIGQGAKLGRELKGTAHNKQIWKGLANFWTEMVLYVAPSNDAKAHAKYLATGGEFLTHVWVLVSHAGITRDPLGGDDPERS</sequence>
<dbReference type="EMBL" id="KK198756">
    <property type="protein sequence ID" value="KCW76017.1"/>
    <property type="molecule type" value="Genomic_DNA"/>
</dbReference>
<keyword evidence="1" id="KW-0812">Transmembrane</keyword>
<keyword evidence="1" id="KW-0472">Membrane</keyword>
<evidence type="ECO:0000256" key="1">
    <source>
        <dbReference type="SAM" id="Phobius"/>
    </source>
</evidence>
<proteinExistence type="predicted"/>